<dbReference type="Gene3D" id="1.10.510.10">
    <property type="entry name" value="Transferase(Phosphotransferase) domain 1"/>
    <property type="match status" value="1"/>
</dbReference>
<dbReference type="InterPro" id="IPR011009">
    <property type="entry name" value="Kinase-like_dom_sf"/>
</dbReference>
<accession>A0A3P6TJN9</accession>
<gene>
    <name evidence="3" type="ORF">NLS_LOCUS6255</name>
</gene>
<dbReference type="OrthoDB" id="79687at2759"/>
<dbReference type="PANTHER" id="PTHR12984:SF16">
    <property type="entry name" value="BLACK MATCH, ISOFORM H"/>
    <property type="match status" value="1"/>
</dbReference>
<dbReference type="GO" id="GO:0005524">
    <property type="term" value="F:ATP binding"/>
    <property type="evidence" value="ECO:0007669"/>
    <property type="project" value="InterPro"/>
</dbReference>
<dbReference type="OMA" id="STASDEW"/>
<proteinExistence type="inferred from homology"/>
<evidence type="ECO:0000313" key="3">
    <source>
        <dbReference type="EMBL" id="VDK83539.1"/>
    </source>
</evidence>
<protein>
    <recommendedName>
        <fullName evidence="2">Protein kinase domain-containing protein</fullName>
    </recommendedName>
</protein>
<dbReference type="AlphaFoldDB" id="A0A3P6TJN9"/>
<dbReference type="PROSITE" id="PS50011">
    <property type="entry name" value="PROTEIN_KINASE_DOM"/>
    <property type="match status" value="1"/>
</dbReference>
<dbReference type="Pfam" id="PF00069">
    <property type="entry name" value="Pkinase"/>
    <property type="match status" value="1"/>
</dbReference>
<evidence type="ECO:0000313" key="4">
    <source>
        <dbReference type="Proteomes" id="UP000277928"/>
    </source>
</evidence>
<dbReference type="PANTHER" id="PTHR12984">
    <property type="entry name" value="SCY1-RELATED S/T PROTEIN KINASE-LIKE"/>
    <property type="match status" value="1"/>
</dbReference>
<evidence type="ECO:0000256" key="1">
    <source>
        <dbReference type="ARBA" id="ARBA00038349"/>
    </source>
</evidence>
<dbReference type="GO" id="GO:0004672">
    <property type="term" value="F:protein kinase activity"/>
    <property type="evidence" value="ECO:0007669"/>
    <property type="project" value="InterPro"/>
</dbReference>
<dbReference type="SMART" id="SM00220">
    <property type="entry name" value="S_TKc"/>
    <property type="match status" value="1"/>
</dbReference>
<dbReference type="InterPro" id="IPR051177">
    <property type="entry name" value="CIK-Related_Protein"/>
</dbReference>
<comment type="similarity">
    <text evidence="1">Belongs to the protein kinase superfamily.</text>
</comment>
<dbReference type="EMBL" id="UYRX01000536">
    <property type="protein sequence ID" value="VDK83539.1"/>
    <property type="molecule type" value="Genomic_DNA"/>
</dbReference>
<sequence>MNHFDASSIECNSTVTTSIVAFPTPLDHLYYGLNLRSTSGYWKLYSAKSTAEDKDSTIFIFHRKHNAKASSRLCRDNRFTLNDLIRYDIAQLSSLTHPRFLQILHGLEENREMIIFASEHIYASLDVVVIEDGLDMLEIKLGILQLIDGLSYLHNSAKILHGNLTPSVIYITPSRHWKIAGFAFSVTASEPNVFPRFPWTKKLPVNLQPDLDFLAPEYLLSSKNSITSAADVFSLGVLICWICAGGKRLIDAKNNMDTYRVICGQLDTALKCISEELGANLLEAMQKVLSLDVDKRPTVQFLALIKYFDDPALSTLRQLDDVMQVFDPEQNNIFLSQTLYNNLPLIPENLWFTRILPRFDEFFIDCYDLYAALSRPLFYMLAQCESDKIVRLKPWIHRIVHHAVQHTLTPLILENMNVLLQRLPDDKEVEDQMQNLIVMIKQFVAFRQWRNFFQFRSFQIDSFHRSAIARPTLLVKLRGI</sequence>
<reference evidence="3 4" key="1">
    <citation type="submission" date="2018-08" db="EMBL/GenBank/DDBJ databases">
        <authorList>
            <person name="Laetsch R D."/>
            <person name="Stevens L."/>
            <person name="Kumar S."/>
            <person name="Blaxter L. M."/>
        </authorList>
    </citation>
    <scope>NUCLEOTIDE SEQUENCE [LARGE SCALE GENOMIC DNA]</scope>
</reference>
<feature type="domain" description="Protein kinase" evidence="2">
    <location>
        <begin position="30"/>
        <end position="308"/>
    </location>
</feature>
<organism evidence="3 4">
    <name type="scientific">Litomosoides sigmodontis</name>
    <name type="common">Filarial nematode worm</name>
    <dbReference type="NCBI Taxonomy" id="42156"/>
    <lineage>
        <taxon>Eukaryota</taxon>
        <taxon>Metazoa</taxon>
        <taxon>Ecdysozoa</taxon>
        <taxon>Nematoda</taxon>
        <taxon>Chromadorea</taxon>
        <taxon>Rhabditida</taxon>
        <taxon>Spirurina</taxon>
        <taxon>Spiruromorpha</taxon>
        <taxon>Filarioidea</taxon>
        <taxon>Onchocercidae</taxon>
        <taxon>Litomosoides</taxon>
    </lineage>
</organism>
<dbReference type="Proteomes" id="UP000277928">
    <property type="component" value="Unassembled WGS sequence"/>
</dbReference>
<keyword evidence="4" id="KW-1185">Reference proteome</keyword>
<name>A0A3P6TJN9_LITSI</name>
<dbReference type="InterPro" id="IPR000719">
    <property type="entry name" value="Prot_kinase_dom"/>
</dbReference>
<dbReference type="SUPFAM" id="SSF56112">
    <property type="entry name" value="Protein kinase-like (PK-like)"/>
    <property type="match status" value="1"/>
</dbReference>
<evidence type="ECO:0000259" key="2">
    <source>
        <dbReference type="PROSITE" id="PS50011"/>
    </source>
</evidence>
<dbReference type="Gene3D" id="3.30.200.20">
    <property type="entry name" value="Phosphorylase Kinase, domain 1"/>
    <property type="match status" value="1"/>
</dbReference>